<comment type="caution">
    <text evidence="1">The sequence shown here is derived from an EMBL/GenBank/DDBJ whole genome shotgun (WGS) entry which is preliminary data.</text>
</comment>
<keyword evidence="2" id="KW-1185">Reference proteome</keyword>
<proteinExistence type="predicted"/>
<dbReference type="AlphaFoldDB" id="A0A2U1SNA9"/>
<reference evidence="1 2" key="1">
    <citation type="journal article" date="2018" name="Appl. Microbiol. Biotechnol.">
        <title>Co-cultivation of the strictly anaerobic methanogen Methanosarcina barkeri with aerobic methanotrophs in an oxygen-limited membrane bioreactor.</title>
        <authorList>
            <person name="In 't Zandt M.H."/>
            <person name="van den Bosch T.J.M."/>
            <person name="Rijkers R."/>
            <person name="van Kessel M.A.H.J."/>
            <person name="Jetten M.S.M."/>
            <person name="Welte C.U."/>
        </authorList>
    </citation>
    <scope>NUCLEOTIDE SEQUENCE [LARGE SCALE GENOMIC DNA]</scope>
    <source>
        <strain evidence="1 2">DSM 17706</strain>
    </source>
</reference>
<dbReference type="Proteomes" id="UP000245137">
    <property type="component" value="Unassembled WGS sequence"/>
</dbReference>
<sequence>MPALRIRERKVEAETEEARYELAMASGGQEMITIDSYDEFLIVGFGLYIGYVVSLYRNYRSDCMPGPTRGRYLLSDSCFLATSQRLVEGVEAFTVIRLIRSITDKPITLVATPNPGAGLEKNDMPADFPPFYAALEHGDAEAIAMIFREVCNRLAATHGVRIVPPITEASENGLFNRREFSLLTDQNIATSDPIGAMLHGSDTYGVILARSVFP</sequence>
<accession>A0A2U1SNA9</accession>
<protein>
    <submittedName>
        <fullName evidence="1">Uncharacterized protein</fullName>
    </submittedName>
</protein>
<name>A0A2U1SNA9_METSR</name>
<dbReference type="EMBL" id="PUIV01000028">
    <property type="protein sequence ID" value="PWB93102.1"/>
    <property type="molecule type" value="Genomic_DNA"/>
</dbReference>
<gene>
    <name evidence="1" type="ORF">C5689_14685</name>
</gene>
<organism evidence="1 2">
    <name type="scientific">Methylosinus sporium</name>
    <dbReference type="NCBI Taxonomy" id="428"/>
    <lineage>
        <taxon>Bacteria</taxon>
        <taxon>Pseudomonadati</taxon>
        <taxon>Pseudomonadota</taxon>
        <taxon>Alphaproteobacteria</taxon>
        <taxon>Hyphomicrobiales</taxon>
        <taxon>Methylocystaceae</taxon>
        <taxon>Methylosinus</taxon>
    </lineage>
</organism>
<evidence type="ECO:0000313" key="2">
    <source>
        <dbReference type="Proteomes" id="UP000245137"/>
    </source>
</evidence>
<evidence type="ECO:0000313" key="1">
    <source>
        <dbReference type="EMBL" id="PWB93102.1"/>
    </source>
</evidence>